<feature type="region of interest" description="Disordered" evidence="1">
    <location>
        <begin position="200"/>
        <end position="234"/>
    </location>
</feature>
<dbReference type="CDD" id="cd00038">
    <property type="entry name" value="CAP_ED"/>
    <property type="match status" value="1"/>
</dbReference>
<feature type="compositionally biased region" description="Basic and acidic residues" evidence="1">
    <location>
        <begin position="107"/>
        <end position="122"/>
    </location>
</feature>
<dbReference type="Gene3D" id="2.60.120.10">
    <property type="entry name" value="Jelly Rolls"/>
    <property type="match status" value="2"/>
</dbReference>
<dbReference type="Proteomes" id="UP000749559">
    <property type="component" value="Unassembled WGS sequence"/>
</dbReference>
<dbReference type="InterPro" id="IPR018490">
    <property type="entry name" value="cNMP-bd_dom_sf"/>
</dbReference>
<reference evidence="3" key="1">
    <citation type="submission" date="2022-03" db="EMBL/GenBank/DDBJ databases">
        <authorList>
            <person name="Martin C."/>
        </authorList>
    </citation>
    <scope>NUCLEOTIDE SEQUENCE</scope>
</reference>
<dbReference type="InterPro" id="IPR000595">
    <property type="entry name" value="cNMP-bd_dom"/>
</dbReference>
<name>A0A8S4N8U1_OWEFU</name>
<evidence type="ECO:0000313" key="4">
    <source>
        <dbReference type="Proteomes" id="UP000749559"/>
    </source>
</evidence>
<protein>
    <recommendedName>
        <fullName evidence="2">Cyclic nucleotide-binding domain-containing protein</fullName>
    </recommendedName>
</protein>
<dbReference type="EMBL" id="CAIIXF020000002">
    <property type="protein sequence ID" value="CAH1776908.1"/>
    <property type="molecule type" value="Genomic_DNA"/>
</dbReference>
<feature type="region of interest" description="Disordered" evidence="1">
    <location>
        <begin position="658"/>
        <end position="706"/>
    </location>
</feature>
<feature type="compositionally biased region" description="Basic and acidic residues" evidence="1">
    <location>
        <begin position="658"/>
        <end position="671"/>
    </location>
</feature>
<accession>A0A8S4N8U1</accession>
<dbReference type="PANTHER" id="PTHR23011">
    <property type="entry name" value="CYCLIC NUCLEOTIDE-BINDING DOMAIN CONTAINING PROTEIN"/>
    <property type="match status" value="1"/>
</dbReference>
<dbReference type="PANTHER" id="PTHR23011:SF28">
    <property type="entry name" value="CYCLIC NUCLEOTIDE-BINDING DOMAIN CONTAINING PROTEIN"/>
    <property type="match status" value="1"/>
</dbReference>
<evidence type="ECO:0000256" key="1">
    <source>
        <dbReference type="SAM" id="MobiDB-lite"/>
    </source>
</evidence>
<dbReference type="InterPro" id="IPR018488">
    <property type="entry name" value="cNMP-bd_CS"/>
</dbReference>
<dbReference type="SMART" id="SM00100">
    <property type="entry name" value="cNMP"/>
    <property type="match status" value="1"/>
</dbReference>
<dbReference type="AlphaFoldDB" id="A0A8S4N8U1"/>
<feature type="region of interest" description="Disordered" evidence="1">
    <location>
        <begin position="1"/>
        <end position="26"/>
    </location>
</feature>
<sequence length="814" mass="92103">MASFEESLNKTRVLTTRNEPPETDLNYYAKPENYTGSSLAAMQRLIHAQQKQEEMRRRQAKKNGPFRKKNHFQKTAILLNFLAETSGKKNEKNNYPRNKPGNRSRSNSKDSKSVMEASHPEDIIINEPNSERLPVIDNEPNTLIKNNPTSSNDGIITNSFRRNRRSSLAESFASSTKGPKLKREPSISLADDAITLYSERSDTQDSVSVTERRRSLRHSATGRRRQSSKTQSGPVTIAVSIEVKKRVARARFKWAIRMVTILLKWVSVMLQKKQSDEEEDNTYTKESGDKKMTTFTDLASDAYTVQPDDLNNSSLAFDPAYFKAKREVNISNEVKYILSLPPFARTQDQLQTALYGLQHLRSFAEYPLHMQEKLCKVAWFSQVPPKRVIIRQGHTAENFYFILSGQAVVSILEVNPKTKEPNMRTATVMRKGMSFGELALLHHSKRTATVVSQDFVQLLAVGRDDFFDIFMSGQGPGEIPEHVKFLKGVEFMKGWPIETLEEHPEQCLFHFFKRGVVVVRDSLNSEWIYVVKSGTCQVMKELKQVTGTVGLKKKITLAGLDNNLPQLGTCEQVPKIDNGRPHQRRNTCPIVPASALRSAITGFEDYMLEMQIANVPNSLPAINDEQSLVGSVEHKQPDHDGGKEKKVKFEDDKPIIKLQKESLQATDDKKVRSPTKSPIRLRAGSFNSVTSSSDATSRSSSPGESRSRAPIFVQVELLTSRDVFGLSNLFDIEDGLDIPKTSVSLISRGAECVMINKDFFMKHASDEIKRHLRGLINIYPEEETLQENLQIKADWDVYKKQLIRTMTENSPSSR</sequence>
<dbReference type="PROSITE" id="PS50042">
    <property type="entry name" value="CNMP_BINDING_3"/>
    <property type="match status" value="1"/>
</dbReference>
<comment type="caution">
    <text evidence="3">The sequence shown here is derived from an EMBL/GenBank/DDBJ whole genome shotgun (WGS) entry which is preliminary data.</text>
</comment>
<evidence type="ECO:0000259" key="2">
    <source>
        <dbReference type="PROSITE" id="PS50042"/>
    </source>
</evidence>
<keyword evidence="4" id="KW-1185">Reference proteome</keyword>
<dbReference type="Pfam" id="PF00027">
    <property type="entry name" value="cNMP_binding"/>
    <property type="match status" value="1"/>
</dbReference>
<feature type="compositionally biased region" description="Polar residues" evidence="1">
    <location>
        <begin position="139"/>
        <end position="177"/>
    </location>
</feature>
<feature type="region of interest" description="Disordered" evidence="1">
    <location>
        <begin position="83"/>
        <end position="184"/>
    </location>
</feature>
<proteinExistence type="predicted"/>
<dbReference type="OrthoDB" id="166212at2759"/>
<evidence type="ECO:0000313" key="3">
    <source>
        <dbReference type="EMBL" id="CAH1776908.1"/>
    </source>
</evidence>
<feature type="region of interest" description="Disordered" evidence="1">
    <location>
        <begin position="632"/>
        <end position="651"/>
    </location>
</feature>
<dbReference type="InterPro" id="IPR014710">
    <property type="entry name" value="RmlC-like_jellyroll"/>
</dbReference>
<dbReference type="SUPFAM" id="SSF51206">
    <property type="entry name" value="cAMP-binding domain-like"/>
    <property type="match status" value="2"/>
</dbReference>
<feature type="compositionally biased region" description="Low complexity" evidence="1">
    <location>
        <begin position="685"/>
        <end position="704"/>
    </location>
</feature>
<feature type="compositionally biased region" description="Basic residues" evidence="1">
    <location>
        <begin position="214"/>
        <end position="227"/>
    </location>
</feature>
<feature type="domain" description="Cyclic nucleotide-binding" evidence="2">
    <location>
        <begin position="362"/>
        <end position="471"/>
    </location>
</feature>
<dbReference type="PROSITE" id="PS00889">
    <property type="entry name" value="CNMP_BINDING_2"/>
    <property type="match status" value="1"/>
</dbReference>
<organism evidence="3 4">
    <name type="scientific">Owenia fusiformis</name>
    <name type="common">Polychaete worm</name>
    <dbReference type="NCBI Taxonomy" id="6347"/>
    <lineage>
        <taxon>Eukaryota</taxon>
        <taxon>Metazoa</taxon>
        <taxon>Spiralia</taxon>
        <taxon>Lophotrochozoa</taxon>
        <taxon>Annelida</taxon>
        <taxon>Polychaeta</taxon>
        <taxon>Sedentaria</taxon>
        <taxon>Canalipalpata</taxon>
        <taxon>Sabellida</taxon>
        <taxon>Oweniida</taxon>
        <taxon>Oweniidae</taxon>
        <taxon>Owenia</taxon>
    </lineage>
</organism>
<gene>
    <name evidence="3" type="ORF">OFUS_LOCUS4037</name>
</gene>